<dbReference type="CDD" id="cd00082">
    <property type="entry name" value="HisKA"/>
    <property type="match status" value="1"/>
</dbReference>
<dbReference type="SUPFAM" id="SSF55785">
    <property type="entry name" value="PYP-like sensor domain (PAS domain)"/>
    <property type="match status" value="10"/>
</dbReference>
<dbReference type="PROSITE" id="PS50113">
    <property type="entry name" value="PAC"/>
    <property type="match status" value="3"/>
</dbReference>
<accession>A0ABV4TDE3</accession>
<dbReference type="Pfam" id="PF02518">
    <property type="entry name" value="HATPase_c"/>
    <property type="match status" value="1"/>
</dbReference>
<dbReference type="PANTHER" id="PTHR43304">
    <property type="entry name" value="PHYTOCHROME-LIKE PROTEIN CPH1"/>
    <property type="match status" value="1"/>
</dbReference>
<feature type="domain" description="PAC" evidence="9">
    <location>
        <begin position="331"/>
        <end position="385"/>
    </location>
</feature>
<dbReference type="InterPro" id="IPR001610">
    <property type="entry name" value="PAC"/>
</dbReference>
<evidence type="ECO:0000256" key="6">
    <source>
        <dbReference type="SAM" id="Coils"/>
    </source>
</evidence>
<evidence type="ECO:0000256" key="4">
    <source>
        <dbReference type="ARBA" id="ARBA00022679"/>
    </source>
</evidence>
<dbReference type="InterPro" id="IPR003661">
    <property type="entry name" value="HisK_dim/P_dom"/>
</dbReference>
<evidence type="ECO:0000259" key="7">
    <source>
        <dbReference type="PROSITE" id="PS50109"/>
    </source>
</evidence>
<keyword evidence="11" id="KW-1185">Reference proteome</keyword>
<dbReference type="SMART" id="SM00388">
    <property type="entry name" value="HisKA"/>
    <property type="match status" value="1"/>
</dbReference>
<dbReference type="Pfam" id="PF13185">
    <property type="entry name" value="GAF_2"/>
    <property type="match status" value="1"/>
</dbReference>
<evidence type="ECO:0000313" key="10">
    <source>
        <dbReference type="EMBL" id="MFA9192102.1"/>
    </source>
</evidence>
<protein>
    <recommendedName>
        <fullName evidence="2">histidine kinase</fullName>
        <ecNumber evidence="2">2.7.13.3</ecNumber>
    </recommendedName>
</protein>
<dbReference type="InterPro" id="IPR035965">
    <property type="entry name" value="PAS-like_dom_sf"/>
</dbReference>
<dbReference type="NCBIfam" id="TIGR00229">
    <property type="entry name" value="sensory_box"/>
    <property type="match status" value="7"/>
</dbReference>
<feature type="domain" description="Histidine kinase" evidence="7">
    <location>
        <begin position="1417"/>
        <end position="1631"/>
    </location>
</feature>
<dbReference type="SMART" id="SM00086">
    <property type="entry name" value="PAC"/>
    <property type="match status" value="6"/>
</dbReference>
<feature type="domain" description="PAS" evidence="8">
    <location>
        <begin position="254"/>
        <end position="330"/>
    </location>
</feature>
<comment type="caution">
    <text evidence="10">The sequence shown here is derived from an EMBL/GenBank/DDBJ whole genome shotgun (WGS) entry which is preliminary data.</text>
</comment>
<dbReference type="InterPro" id="IPR004358">
    <property type="entry name" value="Sig_transdc_His_kin-like_C"/>
</dbReference>
<feature type="domain" description="PAS" evidence="8">
    <location>
        <begin position="547"/>
        <end position="617"/>
    </location>
</feature>
<dbReference type="SMART" id="SM00091">
    <property type="entry name" value="PAS"/>
    <property type="match status" value="7"/>
</dbReference>
<feature type="domain" description="PAC" evidence="9">
    <location>
        <begin position="1340"/>
        <end position="1392"/>
    </location>
</feature>
<keyword evidence="4" id="KW-0808">Transferase</keyword>
<dbReference type="InterPro" id="IPR029016">
    <property type="entry name" value="GAF-like_dom_sf"/>
</dbReference>
<dbReference type="Gene3D" id="1.10.287.130">
    <property type="match status" value="1"/>
</dbReference>
<dbReference type="SUPFAM" id="SSF47384">
    <property type="entry name" value="Homodimeric domain of signal transducing histidine kinase"/>
    <property type="match status" value="1"/>
</dbReference>
<dbReference type="Pfam" id="PF08448">
    <property type="entry name" value="PAS_4"/>
    <property type="match status" value="1"/>
</dbReference>
<dbReference type="InterPro" id="IPR000700">
    <property type="entry name" value="PAS-assoc_C"/>
</dbReference>
<dbReference type="InterPro" id="IPR003594">
    <property type="entry name" value="HATPase_dom"/>
</dbReference>
<feature type="domain" description="PAS" evidence="8">
    <location>
        <begin position="1029"/>
        <end position="1099"/>
    </location>
</feature>
<dbReference type="InterPro" id="IPR013655">
    <property type="entry name" value="PAS_fold_3"/>
</dbReference>
<dbReference type="InterPro" id="IPR013656">
    <property type="entry name" value="PAS_4"/>
</dbReference>
<dbReference type="Gene3D" id="3.30.450.40">
    <property type="match status" value="1"/>
</dbReference>
<dbReference type="PRINTS" id="PR00344">
    <property type="entry name" value="BCTRLSENSOR"/>
</dbReference>
<feature type="domain" description="PAS" evidence="8">
    <location>
        <begin position="1263"/>
        <end position="1338"/>
    </location>
</feature>
<comment type="catalytic activity">
    <reaction evidence="1">
        <text>ATP + protein L-histidine = ADP + protein N-phospho-L-histidine.</text>
        <dbReference type="EC" id="2.7.13.3"/>
    </reaction>
</comment>
<evidence type="ECO:0000256" key="3">
    <source>
        <dbReference type="ARBA" id="ARBA00022553"/>
    </source>
</evidence>
<dbReference type="InterPro" id="IPR036097">
    <property type="entry name" value="HisK_dim/P_sf"/>
</dbReference>
<dbReference type="InterPro" id="IPR036890">
    <property type="entry name" value="HATPase_C_sf"/>
</dbReference>
<proteinExistence type="predicted"/>
<feature type="coiled-coil region" evidence="6">
    <location>
        <begin position="1383"/>
        <end position="1410"/>
    </location>
</feature>
<dbReference type="EC" id="2.7.13.3" evidence="2"/>
<keyword evidence="3" id="KW-0597">Phosphoprotein</keyword>
<dbReference type="Pfam" id="PF00989">
    <property type="entry name" value="PAS"/>
    <property type="match status" value="1"/>
</dbReference>
<evidence type="ECO:0000256" key="5">
    <source>
        <dbReference type="ARBA" id="ARBA00022777"/>
    </source>
</evidence>
<dbReference type="RefSeq" id="WP_373407063.1">
    <property type="nucleotide sequence ID" value="NZ_JBCFQL010000012.1"/>
</dbReference>
<evidence type="ECO:0000259" key="8">
    <source>
        <dbReference type="PROSITE" id="PS50112"/>
    </source>
</evidence>
<dbReference type="SUPFAM" id="SSF55874">
    <property type="entry name" value="ATPase domain of HSP90 chaperone/DNA topoisomerase II/histidine kinase"/>
    <property type="match status" value="1"/>
</dbReference>
<dbReference type="Proteomes" id="UP001574169">
    <property type="component" value="Unassembled WGS sequence"/>
</dbReference>
<dbReference type="CDD" id="cd00130">
    <property type="entry name" value="PAS"/>
    <property type="match status" value="7"/>
</dbReference>
<dbReference type="PROSITE" id="PS50109">
    <property type="entry name" value="HIS_KIN"/>
    <property type="match status" value="1"/>
</dbReference>
<dbReference type="InterPro" id="IPR013767">
    <property type="entry name" value="PAS_fold"/>
</dbReference>
<dbReference type="SMART" id="SM00387">
    <property type="entry name" value="HATPase_c"/>
    <property type="match status" value="1"/>
</dbReference>
<dbReference type="Gene3D" id="3.30.450.20">
    <property type="entry name" value="PAS domain"/>
    <property type="match status" value="10"/>
</dbReference>
<dbReference type="InterPro" id="IPR005467">
    <property type="entry name" value="His_kinase_dom"/>
</dbReference>
<dbReference type="InterPro" id="IPR052162">
    <property type="entry name" value="Sensor_kinase/Photoreceptor"/>
</dbReference>
<evidence type="ECO:0000313" key="11">
    <source>
        <dbReference type="Proteomes" id="UP001574169"/>
    </source>
</evidence>
<dbReference type="Pfam" id="PF00512">
    <property type="entry name" value="HisKA"/>
    <property type="match status" value="1"/>
</dbReference>
<dbReference type="Gene3D" id="2.10.70.100">
    <property type="match status" value="2"/>
</dbReference>
<dbReference type="EMBL" id="JBCFQL010000012">
    <property type="protein sequence ID" value="MFA9192102.1"/>
    <property type="molecule type" value="Genomic_DNA"/>
</dbReference>
<feature type="domain" description="PAS" evidence="8">
    <location>
        <begin position="1146"/>
        <end position="1193"/>
    </location>
</feature>
<reference evidence="10 11" key="1">
    <citation type="submission" date="2024-04" db="EMBL/GenBank/DDBJ databases">
        <title>New Clade of Flavobacterium.</title>
        <authorList>
            <person name="Matos L."/>
            <person name="Proenca D.N."/>
            <person name="Fransisco R.M."/>
            <person name="Chung A.P."/>
            <person name="Maccario L."/>
            <person name="Sorensen S.J."/>
            <person name="Morais P.V."/>
        </authorList>
    </citation>
    <scope>NUCLEOTIDE SEQUENCE [LARGE SCALE GENOMIC DNA]</scope>
    <source>
        <strain evidence="10 11">FZUC8N2.13</strain>
    </source>
</reference>
<dbReference type="InterPro" id="IPR003018">
    <property type="entry name" value="GAF"/>
</dbReference>
<dbReference type="Pfam" id="PF08447">
    <property type="entry name" value="PAS_3"/>
    <property type="match status" value="3"/>
</dbReference>
<dbReference type="SUPFAM" id="SSF55781">
    <property type="entry name" value="GAF domain-like"/>
    <property type="match status" value="1"/>
</dbReference>
<sequence length="1634" mass="189291">MKKEKDNYSTLFYFNPLPNLVYDLLTFKILDINQAAIALYGYNREDFLRLSIKDLTQYEEISKLLIVHSQLDSNEATIFFGIFTHKKKNGERVRIEINGHQVEFQERKSIVIVCQDVTQRELQIKELKESRKKLKAASAIAKLGYWKLELDANTLSWSDEVYTIWGRLKTDFVVNYESFFETIHPDDKETFELEQNISFSGEREHDLVHRIILPDGSIRWVHELGRLVKDKNGEPIAFEGTVRDITKERQEVQRLKLLESVITNTSDAVLITEAEPFDFPGPRIVYVNEAFTKMTGYAADEVIGKSPRMLQGPKSDKVELAKLKKALQNWESCEITTINYKKNGEEFWNNFSVTPVANEKGEYTHWIAVERDVTKKKNRELEQNLLSQISLIFNEEADLKSATYKLCSKFAAFGAFDFVEVWVPNQENSHIQLLSYFDNSEAAIKFHFHSQEVKHIKLGVGLTGQVWETKKPTIWNIQESQDFFVRKEAALQAGIRSVSGIPLLFKDSIVGVLVFGTTKQSTLLNRYVDVFKELESFIGSEMNRKSLESSLKHLFEAIPDIICLADFQGRFVKMNKAGCELLGFAEEELLFHYFDEFVHPEDKDIYTQEVQKLGIGETTFKFENRYITKKGEIVWLSWVCNSKIEEGLIYATAKNITNEKKLSELNIQTASLAKIGSWEIDLIENKMFWTDMVHKLHETDPKTFVPDLVKGILFYRKDFRERIRQNIDSCISEGKSFHFEAALVTAKNNERWVRVIGDAELVDGKCIRVYGSFQDIHEIKEAEIRLHSLADNVPGVVFQYVINPDGSDALKYVSKGSVAIWGYEPELPMNNNNLIWDNIKAGGDFEQVQLSILESIKNVNKWTARWRYVMPNGELRTHIGHGAPEFLSDGTIVFNSLILDITSETKNEELLEQATSMAKIGSWELDLINQNEDTMYWSPIVKQILEVDEDYNPSLTGGFEFYSEESRVVVQDVVDKLIADGVEFDEELLLITTSGKDRWVRCIGKSERIKGKCVKIYGSFQDIHTPKTLQLQLSEILGSISDAFYALDKNWNFTYFNKEAENLLQKKSTDVIGKNIWQEYPEAINTPLEEIYHQVVQSGESVSFEYFFPGDEKWYEINAYPSSGGISAYFKNIDEHKQAKEKLEKAYLERNKILESIGDAFFALDNDWIVTYWNKEAENVLGKKRESMISKNLWEEYPDAIDTDFYRQYHLALKTQKNNSFEEYYQTLNKWFEVSVYPSPDGLSVYFKDVTLRKKADVRLLQANERFEKVTQATNDAIWDLKIEENTLFWGIGFKELFGYDVDKITPTMQFWIENVHPDDLESVQESILKTEENINSQNWKSEYRFKRADGTYAFVVDRAVIIRNKEGKATRMIGAASDISERKLQEVKLQEANNSLKKYTHELEVSNEQLEQFAFIASHDLQEPLRMITSFMNLLERKYSPVLDEKAHQYISFATDGAKRMKQIILDLLEYSRAGKFEEKKEIVNIIDIIDDYKILRRKVISEKSVLINFSDLPLIDAYRVPLIQTLHCLLDNAIKYTFEDVTPIIELRLEDKGEHWLFVIKDNGIGIADQFFNKIFIIFQRLHNRDEYNGTGIGLAIAKKHIESWGGEIWLESVVNKGTIFYFTLPKDDKRK</sequence>
<name>A0ABV4TDE3_9FLAO</name>
<evidence type="ECO:0000259" key="9">
    <source>
        <dbReference type="PROSITE" id="PS50113"/>
    </source>
</evidence>
<evidence type="ECO:0000256" key="1">
    <source>
        <dbReference type="ARBA" id="ARBA00000085"/>
    </source>
</evidence>
<evidence type="ECO:0000256" key="2">
    <source>
        <dbReference type="ARBA" id="ARBA00012438"/>
    </source>
</evidence>
<keyword evidence="6" id="KW-0175">Coiled coil</keyword>
<keyword evidence="5" id="KW-0418">Kinase</keyword>
<dbReference type="InterPro" id="IPR000014">
    <property type="entry name" value="PAS"/>
</dbReference>
<feature type="domain" description="PAC" evidence="9">
    <location>
        <begin position="205"/>
        <end position="257"/>
    </location>
</feature>
<dbReference type="PROSITE" id="PS50112">
    <property type="entry name" value="PAS"/>
    <property type="match status" value="5"/>
</dbReference>
<organism evidence="10 11">
    <name type="scientific">Flavobacterium zubiriense</name>
    <dbReference type="NCBI Taxonomy" id="3138075"/>
    <lineage>
        <taxon>Bacteria</taxon>
        <taxon>Pseudomonadati</taxon>
        <taxon>Bacteroidota</taxon>
        <taxon>Flavobacteriia</taxon>
        <taxon>Flavobacteriales</taxon>
        <taxon>Flavobacteriaceae</taxon>
        <taxon>Flavobacterium</taxon>
    </lineage>
</organism>
<dbReference type="PANTHER" id="PTHR43304:SF1">
    <property type="entry name" value="PAC DOMAIN-CONTAINING PROTEIN"/>
    <property type="match status" value="1"/>
</dbReference>
<dbReference type="Pfam" id="PF13426">
    <property type="entry name" value="PAS_9"/>
    <property type="match status" value="2"/>
</dbReference>
<gene>
    <name evidence="10" type="ORF">AAGV28_12055</name>
</gene>
<dbReference type="Gene3D" id="3.30.565.10">
    <property type="entry name" value="Histidine kinase-like ATPase, C-terminal domain"/>
    <property type="match status" value="1"/>
</dbReference>